<dbReference type="RefSeq" id="WP_046277695.1">
    <property type="nucleotide sequence ID" value="NZ_LATL02000204.1"/>
</dbReference>
<evidence type="ECO:0000256" key="1">
    <source>
        <dbReference type="ARBA" id="ARBA00004141"/>
    </source>
</evidence>
<keyword evidence="3" id="KW-1003">Cell membrane</keyword>
<feature type="transmembrane region" description="Helical" evidence="10">
    <location>
        <begin position="235"/>
        <end position="253"/>
    </location>
</feature>
<comment type="caution">
    <text evidence="11">The sequence shown here is derived from an EMBL/GenBank/DDBJ whole genome shotgun (WGS) entry which is preliminary data.</text>
</comment>
<dbReference type="InterPro" id="IPR050480">
    <property type="entry name" value="CysZ-like"/>
</dbReference>
<dbReference type="GO" id="GO:0000103">
    <property type="term" value="P:sulfate assimilation"/>
    <property type="evidence" value="ECO:0007669"/>
    <property type="project" value="TreeGrafter"/>
</dbReference>
<keyword evidence="2" id="KW-0813">Transport</keyword>
<feature type="transmembrane region" description="Helical" evidence="10">
    <location>
        <begin position="40"/>
        <end position="63"/>
    </location>
</feature>
<gene>
    <name evidence="11" type="ORF">WN50_06445</name>
</gene>
<dbReference type="Proteomes" id="UP000033607">
    <property type="component" value="Unassembled WGS sequence"/>
</dbReference>
<keyword evidence="7 10" id="KW-1133">Transmembrane helix</keyword>
<evidence type="ECO:0000256" key="6">
    <source>
        <dbReference type="ARBA" id="ARBA00022692"/>
    </source>
</evidence>
<accession>A0A0F5YJF4</accession>
<evidence type="ECO:0000256" key="8">
    <source>
        <dbReference type="ARBA" id="ARBA00023032"/>
    </source>
</evidence>
<feature type="transmembrane region" description="Helical" evidence="10">
    <location>
        <begin position="196"/>
        <end position="215"/>
    </location>
</feature>
<dbReference type="PATRIC" id="fig|1637645.4.peg.4051"/>
<dbReference type="Pfam" id="PF07264">
    <property type="entry name" value="EI24"/>
    <property type="match status" value="1"/>
</dbReference>
<protein>
    <recommendedName>
        <fullName evidence="13">Sulfate transporter CysZ</fullName>
    </recommendedName>
</protein>
<name>A0A0F5YJF4_9CYAN</name>
<evidence type="ECO:0000256" key="7">
    <source>
        <dbReference type="ARBA" id="ARBA00022989"/>
    </source>
</evidence>
<dbReference type="AlphaFoldDB" id="A0A0F5YJF4"/>
<keyword evidence="8" id="KW-0764">Sulfate transport</keyword>
<dbReference type="GO" id="GO:0005886">
    <property type="term" value="C:plasma membrane"/>
    <property type="evidence" value="ECO:0007669"/>
    <property type="project" value="TreeGrafter"/>
</dbReference>
<keyword evidence="4" id="KW-0997">Cell inner membrane</keyword>
<reference evidence="11 12" key="1">
    <citation type="submission" date="2015-06" db="EMBL/GenBank/DDBJ databases">
        <title>Draft genome assembly of filamentous brackish cyanobacterium Limnoraphis robusta strain CS-951.</title>
        <authorList>
            <person name="Willis A."/>
            <person name="Parks M."/>
            <person name="Burford M.A."/>
        </authorList>
    </citation>
    <scope>NUCLEOTIDE SEQUENCE [LARGE SCALE GENOMIC DNA]</scope>
    <source>
        <strain evidence="11 12">CS-951</strain>
    </source>
</reference>
<feature type="transmembrane region" description="Helical" evidence="10">
    <location>
        <begin position="12"/>
        <end position="34"/>
    </location>
</feature>
<dbReference type="OrthoDB" id="457368at2"/>
<comment type="subcellular location">
    <subcellularLocation>
        <location evidence="1">Membrane</location>
        <topology evidence="1">Multi-pass membrane protein</topology>
    </subcellularLocation>
</comment>
<sequence>MKPLQIKQPPSLIHAPLGLILGFTYPFRALGLFIRTPNLWGYVIVPIIVNIIVGILLYVGLLFPGLNGIEVLVSNLDHQIDTWVANLPTWLRYLDVSAVILGWLLRMVLVGALLFVIGFLLLQFGGILGAPWYGQLSEKLEELRTGKPAVLPPNSLTSIFQDIGRALLFELKKIALQLGIGIPLLLLNFLPVYGSILFTIGGFSLAATVTFLDFVDAPLERRRLKFREKLKMFRLALPASGSFAFVCLGLIMIPFVNLLAIPVCVGSGTLFFCDRLWPYYFASQEQTTSAEVPPV</sequence>
<keyword evidence="6 10" id="KW-0812">Transmembrane</keyword>
<dbReference type="EMBL" id="LATL02000204">
    <property type="protein sequence ID" value="KKD38898.1"/>
    <property type="molecule type" value="Genomic_DNA"/>
</dbReference>
<evidence type="ECO:0000256" key="2">
    <source>
        <dbReference type="ARBA" id="ARBA00022448"/>
    </source>
</evidence>
<feature type="transmembrane region" description="Helical" evidence="10">
    <location>
        <begin position="111"/>
        <end position="134"/>
    </location>
</feature>
<evidence type="ECO:0000256" key="4">
    <source>
        <dbReference type="ARBA" id="ARBA00022519"/>
    </source>
</evidence>
<evidence type="ECO:0000256" key="5">
    <source>
        <dbReference type="ARBA" id="ARBA00022605"/>
    </source>
</evidence>
<evidence type="ECO:0000256" key="9">
    <source>
        <dbReference type="ARBA" id="ARBA00023136"/>
    </source>
</evidence>
<dbReference type="PANTHER" id="PTHR37468">
    <property type="entry name" value="SULFATE TRANSPORTER CYSZ"/>
    <property type="match status" value="1"/>
</dbReference>
<organism evidence="11 12">
    <name type="scientific">Limnoraphis robusta CS-951</name>
    <dbReference type="NCBI Taxonomy" id="1637645"/>
    <lineage>
        <taxon>Bacteria</taxon>
        <taxon>Bacillati</taxon>
        <taxon>Cyanobacteriota</taxon>
        <taxon>Cyanophyceae</taxon>
        <taxon>Oscillatoriophycideae</taxon>
        <taxon>Oscillatoriales</taxon>
        <taxon>Sirenicapillariaceae</taxon>
        <taxon>Limnoraphis</taxon>
    </lineage>
</organism>
<keyword evidence="9 10" id="KW-0472">Membrane</keyword>
<evidence type="ECO:0000313" key="11">
    <source>
        <dbReference type="EMBL" id="KKD38898.1"/>
    </source>
</evidence>
<feature type="transmembrane region" description="Helical" evidence="10">
    <location>
        <begin position="83"/>
        <end position="105"/>
    </location>
</feature>
<evidence type="ECO:0000256" key="10">
    <source>
        <dbReference type="SAM" id="Phobius"/>
    </source>
</evidence>
<keyword evidence="5" id="KW-0028">Amino-acid biosynthesis</keyword>
<evidence type="ECO:0008006" key="13">
    <source>
        <dbReference type="Google" id="ProtNLM"/>
    </source>
</evidence>
<dbReference type="PANTHER" id="PTHR37468:SF1">
    <property type="entry name" value="SULFATE TRANSPORTER CYSZ"/>
    <property type="match status" value="1"/>
</dbReference>
<evidence type="ECO:0000256" key="3">
    <source>
        <dbReference type="ARBA" id="ARBA00022475"/>
    </source>
</evidence>
<dbReference type="GO" id="GO:0009675">
    <property type="term" value="F:high-affinity sulfate:proton symporter activity"/>
    <property type="evidence" value="ECO:0007669"/>
    <property type="project" value="TreeGrafter"/>
</dbReference>
<dbReference type="GO" id="GO:0019344">
    <property type="term" value="P:cysteine biosynthetic process"/>
    <property type="evidence" value="ECO:0007669"/>
    <property type="project" value="TreeGrafter"/>
</dbReference>
<proteinExistence type="predicted"/>
<evidence type="ECO:0000313" key="12">
    <source>
        <dbReference type="Proteomes" id="UP000033607"/>
    </source>
</evidence>
<dbReference type="InterPro" id="IPR059112">
    <property type="entry name" value="CysZ/EI24"/>
</dbReference>